<dbReference type="RefSeq" id="WP_120543159.1">
    <property type="nucleotide sequence ID" value="NZ_RAVZ01000191.1"/>
</dbReference>
<dbReference type="EMBL" id="RAVZ01000191">
    <property type="protein sequence ID" value="RKG82645.1"/>
    <property type="molecule type" value="Genomic_DNA"/>
</dbReference>
<accession>A0A3A8IHL5</accession>
<feature type="chain" id="PRO_5017352408" description="Lipoprotein" evidence="1">
    <location>
        <begin position="20"/>
        <end position="200"/>
    </location>
</feature>
<gene>
    <name evidence="2" type="ORF">D7V88_25005</name>
</gene>
<proteinExistence type="predicted"/>
<dbReference type="OrthoDB" id="5381550at2"/>
<organism evidence="2 3">
    <name type="scientific">Corallococcus terminator</name>
    <dbReference type="NCBI Taxonomy" id="2316733"/>
    <lineage>
        <taxon>Bacteria</taxon>
        <taxon>Pseudomonadati</taxon>
        <taxon>Myxococcota</taxon>
        <taxon>Myxococcia</taxon>
        <taxon>Myxococcales</taxon>
        <taxon>Cystobacterineae</taxon>
        <taxon>Myxococcaceae</taxon>
        <taxon>Corallococcus</taxon>
    </lineage>
</organism>
<dbReference type="AlphaFoldDB" id="A0A3A8IHL5"/>
<feature type="signal peptide" evidence="1">
    <location>
        <begin position="1"/>
        <end position="19"/>
    </location>
</feature>
<protein>
    <recommendedName>
        <fullName evidence="4">Lipoprotein</fullName>
    </recommendedName>
</protein>
<dbReference type="Proteomes" id="UP000268094">
    <property type="component" value="Unassembled WGS sequence"/>
</dbReference>
<comment type="caution">
    <text evidence="2">The sequence shown here is derived from an EMBL/GenBank/DDBJ whole genome shotgun (WGS) entry which is preliminary data.</text>
</comment>
<sequence>MPRLAPLSLLLLGTACATASREPASVAEAYAKALEENRLSDAYRLTTGGPEGEVAFLDEFSNETARRERAAAVRTGTGVLEARAPSVTLARQGEDWRVVESRPADVPRAALKKFLDEVESRDWKGAWGLLASPLRARYTPERLREDFERDPLAKERLRRARLSLHTHVRVAAGEALFPLGEDRAVRLVLEDGEYRVAAIE</sequence>
<dbReference type="PROSITE" id="PS51257">
    <property type="entry name" value="PROKAR_LIPOPROTEIN"/>
    <property type="match status" value="1"/>
</dbReference>
<evidence type="ECO:0000313" key="2">
    <source>
        <dbReference type="EMBL" id="RKG82645.1"/>
    </source>
</evidence>
<evidence type="ECO:0000256" key="1">
    <source>
        <dbReference type="SAM" id="SignalP"/>
    </source>
</evidence>
<evidence type="ECO:0000313" key="3">
    <source>
        <dbReference type="Proteomes" id="UP000268094"/>
    </source>
</evidence>
<keyword evidence="3" id="KW-1185">Reference proteome</keyword>
<name>A0A3A8IHL5_9BACT</name>
<keyword evidence="1" id="KW-0732">Signal</keyword>
<evidence type="ECO:0008006" key="4">
    <source>
        <dbReference type="Google" id="ProtNLM"/>
    </source>
</evidence>
<reference evidence="3" key="1">
    <citation type="submission" date="2018-09" db="EMBL/GenBank/DDBJ databases">
        <authorList>
            <person name="Livingstone P.G."/>
            <person name="Whitworth D.E."/>
        </authorList>
    </citation>
    <scope>NUCLEOTIDE SEQUENCE [LARGE SCALE GENOMIC DNA]</scope>
    <source>
        <strain evidence="3">CA054A</strain>
    </source>
</reference>